<reference evidence="2" key="1">
    <citation type="submission" date="2022-01" db="EMBL/GenBank/DDBJ databases">
        <title>Novel bile acid biosynthetic pathways are enriched in the microbiome of centenarians.</title>
        <authorList>
            <person name="Sato Y."/>
            <person name="Atarashi K."/>
            <person name="Plichta R.D."/>
            <person name="Arai Y."/>
            <person name="Sasajima S."/>
            <person name="Kearney M.S."/>
            <person name="Suda W."/>
            <person name="Takeshita K."/>
            <person name="Sasaki T."/>
            <person name="Okamoto S."/>
            <person name="Skelly N.A."/>
            <person name="Okamura Y."/>
            <person name="Vlamakis H."/>
            <person name="Li Y."/>
            <person name="Tanoue T."/>
            <person name="Takei H."/>
            <person name="Nittono H."/>
            <person name="Narushima S."/>
            <person name="Irie J."/>
            <person name="Itoh H."/>
            <person name="Moriya K."/>
            <person name="Sugiura Y."/>
            <person name="Suematsu M."/>
            <person name="Moritoki N."/>
            <person name="Shibata S."/>
            <person name="Littman R.D."/>
            <person name="Fischbach A.M."/>
            <person name="Uwamino Y."/>
            <person name="Inoue T."/>
            <person name="Honda A."/>
            <person name="Hattori M."/>
            <person name="Murai T."/>
            <person name="Xavier J.R."/>
            <person name="Hirose N."/>
            <person name="Honda K."/>
        </authorList>
    </citation>
    <scope>NUCLEOTIDE SEQUENCE</scope>
    <source>
        <strain evidence="2">CE91-St16</strain>
    </source>
</reference>
<proteinExistence type="predicted"/>
<dbReference type="RefSeq" id="WP_014775849.1">
    <property type="nucleotide sequence ID" value="NZ_AP025581.1"/>
</dbReference>
<name>A0AA37NYT6_9BACT</name>
<dbReference type="AlphaFoldDB" id="A0AA37NYT6"/>
<feature type="compositionally biased region" description="Basic and acidic residues" evidence="1">
    <location>
        <begin position="26"/>
        <end position="38"/>
    </location>
</feature>
<dbReference type="EMBL" id="BQOL01000001">
    <property type="protein sequence ID" value="GKI17725.1"/>
    <property type="molecule type" value="Genomic_DNA"/>
</dbReference>
<comment type="caution">
    <text evidence="2">The sequence shown here is derived from an EMBL/GenBank/DDBJ whole genome shotgun (WGS) entry which is preliminary data.</text>
</comment>
<dbReference type="Proteomes" id="UP001055105">
    <property type="component" value="Unassembled WGS sequence"/>
</dbReference>
<gene>
    <name evidence="2" type="ORF">CE91St16_06330</name>
</gene>
<accession>A0AA37NYT6</accession>
<dbReference type="GeneID" id="79838709"/>
<protein>
    <submittedName>
        <fullName evidence="2">Uncharacterized protein</fullName>
    </submittedName>
</protein>
<sequence length="54" mass="6232">MKEDTKTTCTPCEQNFERKVDELVKEGKAPTAREREEKEAEVEAAFSDRGKEKK</sequence>
<feature type="region of interest" description="Disordered" evidence="1">
    <location>
        <begin position="26"/>
        <end position="54"/>
    </location>
</feature>
<evidence type="ECO:0000256" key="1">
    <source>
        <dbReference type="SAM" id="MobiDB-lite"/>
    </source>
</evidence>
<organism evidence="2 3">
    <name type="scientific">Alistipes finegoldii</name>
    <dbReference type="NCBI Taxonomy" id="214856"/>
    <lineage>
        <taxon>Bacteria</taxon>
        <taxon>Pseudomonadati</taxon>
        <taxon>Bacteroidota</taxon>
        <taxon>Bacteroidia</taxon>
        <taxon>Bacteroidales</taxon>
        <taxon>Rikenellaceae</taxon>
        <taxon>Alistipes</taxon>
    </lineage>
</organism>
<evidence type="ECO:0000313" key="3">
    <source>
        <dbReference type="Proteomes" id="UP001055105"/>
    </source>
</evidence>
<evidence type="ECO:0000313" key="2">
    <source>
        <dbReference type="EMBL" id="GKI17725.1"/>
    </source>
</evidence>